<evidence type="ECO:0000256" key="1">
    <source>
        <dbReference type="ARBA" id="ARBA00004651"/>
    </source>
</evidence>
<reference evidence="8" key="1">
    <citation type="journal article" date="2021" name="Curr. Microbiol.">
        <title>Complete genome of nocamycin-producing strain Saccharothrix syringae NRRL B-16468 reveals the biosynthetic potential for secondary metabolites.</title>
        <authorList>
            <person name="Mo X."/>
            <person name="Yang S."/>
        </authorList>
    </citation>
    <scope>NUCLEOTIDE SEQUENCE [LARGE SCALE GENOMIC DNA]</scope>
    <source>
        <strain evidence="8">ATCC 51364 / DSM 43886 / JCM 6844 / KCTC 9398 / NBRC 14523 / NRRL B-16468 / INA 2240</strain>
    </source>
</reference>
<dbReference type="OrthoDB" id="4528313at2"/>
<name>A0A5Q0H439_SACSY</name>
<feature type="transmembrane region" description="Helical" evidence="6">
    <location>
        <begin position="250"/>
        <end position="271"/>
    </location>
</feature>
<feature type="transmembrane region" description="Helical" evidence="6">
    <location>
        <begin position="221"/>
        <end position="244"/>
    </location>
</feature>
<keyword evidence="3 6" id="KW-0812">Transmembrane</keyword>
<gene>
    <name evidence="7" type="ORF">EKG83_29560</name>
</gene>
<keyword evidence="4 6" id="KW-1133">Transmembrane helix</keyword>
<dbReference type="SUPFAM" id="SSF103473">
    <property type="entry name" value="MFS general substrate transporter"/>
    <property type="match status" value="1"/>
</dbReference>
<dbReference type="InterPro" id="IPR036259">
    <property type="entry name" value="MFS_trans_sf"/>
</dbReference>
<feature type="transmembrane region" description="Helical" evidence="6">
    <location>
        <begin position="371"/>
        <end position="391"/>
    </location>
</feature>
<comment type="subcellular location">
    <subcellularLocation>
        <location evidence="1">Cell membrane</location>
        <topology evidence="1">Multi-pass membrane protein</topology>
    </subcellularLocation>
</comment>
<dbReference type="Gene3D" id="1.20.1250.20">
    <property type="entry name" value="MFS general substrate transporter like domains"/>
    <property type="match status" value="1"/>
</dbReference>
<feature type="transmembrane region" description="Helical" evidence="6">
    <location>
        <begin position="278"/>
        <end position="298"/>
    </location>
</feature>
<keyword evidence="2" id="KW-1003">Cell membrane</keyword>
<evidence type="ECO:0000256" key="5">
    <source>
        <dbReference type="ARBA" id="ARBA00023136"/>
    </source>
</evidence>
<dbReference type="Proteomes" id="UP000325787">
    <property type="component" value="Chromosome"/>
</dbReference>
<keyword evidence="8" id="KW-1185">Reference proteome</keyword>
<evidence type="ECO:0000256" key="2">
    <source>
        <dbReference type="ARBA" id="ARBA00022475"/>
    </source>
</evidence>
<accession>A0A5Q0H439</accession>
<evidence type="ECO:0000256" key="3">
    <source>
        <dbReference type="ARBA" id="ARBA00022692"/>
    </source>
</evidence>
<feature type="transmembrane region" description="Helical" evidence="6">
    <location>
        <begin position="304"/>
        <end position="323"/>
    </location>
</feature>
<dbReference type="PANTHER" id="PTHR23513:SF11">
    <property type="entry name" value="STAPHYLOFERRIN A TRANSPORTER"/>
    <property type="match status" value="1"/>
</dbReference>
<organism evidence="7 8">
    <name type="scientific">Saccharothrix syringae</name>
    <name type="common">Nocardiopsis syringae</name>
    <dbReference type="NCBI Taxonomy" id="103733"/>
    <lineage>
        <taxon>Bacteria</taxon>
        <taxon>Bacillati</taxon>
        <taxon>Actinomycetota</taxon>
        <taxon>Actinomycetes</taxon>
        <taxon>Pseudonocardiales</taxon>
        <taxon>Pseudonocardiaceae</taxon>
        <taxon>Saccharothrix</taxon>
    </lineage>
</organism>
<evidence type="ECO:0000313" key="7">
    <source>
        <dbReference type="EMBL" id="QFZ20981.1"/>
    </source>
</evidence>
<proteinExistence type="predicted"/>
<sequence>MTHPLRSRSFRLLFVGRSLSTVSDSLVPAALSLTIVLATGSASALATVLVCAMVPRLLLLPLGGAVADRFDVRRVAVTADLVRCATQAFVGVELLTSGPHLAHLCVAQAVAGAASACALPTTSPLVAGVVEGAARQRANAVMGVSRSVSLLFGPALAAALILLAGPGWVFLVDATAFAVSAALLAAIRSARAEPVPRRSIRADLAEGWAEVRARDWYWTGLVVHAVWNFTAGVLLTLGPVIAVTRLGGEGAWLAVLQAGGIGLLLGSLLAGRARLRRPVLVANLGLATYAVPLALFAVPAPVAAVVAGYGLALVALGFLNPTWDTVVQANVPEHALARVTAYDWLFSLAAQPLGFALGPLVAQRWGPGVPLWTAAALVAVACLGVAAVPGVRGLVTGTRGEPVPETARGR</sequence>
<dbReference type="RefSeq" id="WP_051765399.1">
    <property type="nucleotide sequence ID" value="NZ_CP034550.1"/>
</dbReference>
<dbReference type="KEGG" id="ssyi:EKG83_29560"/>
<feature type="transmembrane region" description="Helical" evidence="6">
    <location>
        <begin position="44"/>
        <end position="67"/>
    </location>
</feature>
<dbReference type="GO" id="GO:0005886">
    <property type="term" value="C:plasma membrane"/>
    <property type="evidence" value="ECO:0007669"/>
    <property type="project" value="UniProtKB-SubCell"/>
</dbReference>
<dbReference type="PANTHER" id="PTHR23513">
    <property type="entry name" value="INTEGRAL MEMBRANE EFFLUX PROTEIN-RELATED"/>
    <property type="match status" value="1"/>
</dbReference>
<evidence type="ECO:0000256" key="6">
    <source>
        <dbReference type="SAM" id="Phobius"/>
    </source>
</evidence>
<dbReference type="Pfam" id="PF07690">
    <property type="entry name" value="MFS_1"/>
    <property type="match status" value="1"/>
</dbReference>
<feature type="transmembrane region" description="Helical" evidence="6">
    <location>
        <begin position="344"/>
        <end position="365"/>
    </location>
</feature>
<evidence type="ECO:0000256" key="4">
    <source>
        <dbReference type="ARBA" id="ARBA00022989"/>
    </source>
</evidence>
<dbReference type="EMBL" id="CP034550">
    <property type="protein sequence ID" value="QFZ20981.1"/>
    <property type="molecule type" value="Genomic_DNA"/>
</dbReference>
<dbReference type="CDD" id="cd06173">
    <property type="entry name" value="MFS_MefA_like"/>
    <property type="match status" value="1"/>
</dbReference>
<dbReference type="GO" id="GO:0022857">
    <property type="term" value="F:transmembrane transporter activity"/>
    <property type="evidence" value="ECO:0007669"/>
    <property type="project" value="InterPro"/>
</dbReference>
<evidence type="ECO:0000313" key="8">
    <source>
        <dbReference type="Proteomes" id="UP000325787"/>
    </source>
</evidence>
<dbReference type="AlphaFoldDB" id="A0A5Q0H439"/>
<feature type="transmembrane region" description="Helical" evidence="6">
    <location>
        <begin position="144"/>
        <end position="162"/>
    </location>
</feature>
<protein>
    <submittedName>
        <fullName evidence="7">MFS transporter</fullName>
    </submittedName>
</protein>
<feature type="transmembrane region" description="Helical" evidence="6">
    <location>
        <begin position="168"/>
        <end position="187"/>
    </location>
</feature>
<feature type="transmembrane region" description="Helical" evidence="6">
    <location>
        <begin position="12"/>
        <end position="38"/>
    </location>
</feature>
<keyword evidence="5 6" id="KW-0472">Membrane</keyword>
<dbReference type="InterPro" id="IPR011701">
    <property type="entry name" value="MFS"/>
</dbReference>